<dbReference type="Gene3D" id="3.30.565.10">
    <property type="entry name" value="Histidine kinase-like ATPase, C-terminal domain"/>
    <property type="match status" value="1"/>
</dbReference>
<dbReference type="SUPFAM" id="SSF55874">
    <property type="entry name" value="ATPase domain of HSP90 chaperone/DNA topoisomerase II/histidine kinase"/>
    <property type="match status" value="1"/>
</dbReference>
<comment type="caution">
    <text evidence="1">The sequence shown here is derived from an EMBL/GenBank/DDBJ whole genome shotgun (WGS) entry which is preliminary data.</text>
</comment>
<keyword evidence="1" id="KW-0067">ATP-binding</keyword>
<dbReference type="GO" id="GO:0005524">
    <property type="term" value="F:ATP binding"/>
    <property type="evidence" value="ECO:0007669"/>
    <property type="project" value="UniProtKB-KW"/>
</dbReference>
<dbReference type="EMBL" id="SEOO01000084">
    <property type="protein sequence ID" value="RYM05332.1"/>
    <property type="molecule type" value="Genomic_DNA"/>
</dbReference>
<protein>
    <submittedName>
        <fullName evidence="1">ATP-binding protein</fullName>
    </submittedName>
</protein>
<evidence type="ECO:0000313" key="1">
    <source>
        <dbReference type="EMBL" id="RYM05332.1"/>
    </source>
</evidence>
<accession>A0A8G1ZC57</accession>
<keyword evidence="1" id="KW-0547">Nucleotide-binding</keyword>
<dbReference type="Proteomes" id="UP000291572">
    <property type="component" value="Unassembled WGS sequence"/>
</dbReference>
<dbReference type="InterPro" id="IPR036890">
    <property type="entry name" value="HATPase_C_sf"/>
</dbReference>
<proteinExistence type="predicted"/>
<dbReference type="OrthoDB" id="7395097at2"/>
<evidence type="ECO:0000313" key="2">
    <source>
        <dbReference type="Proteomes" id="UP000291572"/>
    </source>
</evidence>
<organism evidence="1 2">
    <name type="scientific">Sphingobium cupriresistens</name>
    <dbReference type="NCBI Taxonomy" id="1132417"/>
    <lineage>
        <taxon>Bacteria</taxon>
        <taxon>Pseudomonadati</taxon>
        <taxon>Pseudomonadota</taxon>
        <taxon>Alphaproteobacteria</taxon>
        <taxon>Sphingomonadales</taxon>
        <taxon>Sphingomonadaceae</taxon>
        <taxon>Sphingobium</taxon>
    </lineage>
</organism>
<sequence length="555" mass="60879">MPLPTTIHSAVSPDAIRRASRLFSGDSRDCLHEMFQNARRAGATCIAVDLTEQDGRYLLHIRDDGCGIDDPAALLMLGHSGWGDDIARSEDPAGMGMFSLAGRAVEIQSFSPSAGTAWKVQIPADAWDSGAPLAIAPAMIGWGTLISIELPPDWKQGLSAVVADAARHYPLPVTLNETLLPREDFLKDAMFVENACGCRIGVYDRDPDWPGDQRINFHGHRAKCALPTVREEKDNGSLWTVRIDIMDAPGIHMVLPARKEVIDNAALKALCEAAERIIFRAIATRPDHRLPFTAWQRACKLGVTLPQARSGLSIWRPQTADDCHGRSRRVIAPEGAMLVVPALEPDIAQALALARGKPPIQDVQLIEAEDALQGYAWYDDLPVIRDIAFRIERDGVVHRYEDGICLPADLACGLVDRITLDLMVGDTARKDAAGSVHSIEIPALVCRNRGWDIDEAIILAVRGGDITPDRLGRMIDATIFCCAEDCDCDSWDTQARSFERDARQRATHVLLGEDAATLEAINMSAWDNLSWLIPLDRKIVIHAERGAITVDFLPN</sequence>
<gene>
    <name evidence="1" type="ORF">EWH12_21370</name>
</gene>
<reference evidence="1 2" key="1">
    <citation type="submission" date="2019-02" db="EMBL/GenBank/DDBJ databases">
        <authorList>
            <person name="Feng G."/>
        </authorList>
    </citation>
    <scope>NUCLEOTIDE SEQUENCE [LARGE SCALE GENOMIC DNA]</scope>
    <source>
        <strain evidence="1 2">CCTCC AB 2011146</strain>
    </source>
</reference>
<name>A0A8G1ZC57_9SPHN</name>
<dbReference type="AlphaFoldDB" id="A0A8G1ZC57"/>